<organism evidence="3 4">
    <name type="scientific">Metabacillus fastidiosus</name>
    <dbReference type="NCBI Taxonomy" id="1458"/>
    <lineage>
        <taxon>Bacteria</taxon>
        <taxon>Bacillati</taxon>
        <taxon>Bacillota</taxon>
        <taxon>Bacilli</taxon>
        <taxon>Bacillales</taxon>
        <taxon>Bacillaceae</taxon>
        <taxon>Metabacillus</taxon>
    </lineage>
</organism>
<proteinExistence type="predicted"/>
<dbReference type="InterPro" id="IPR001633">
    <property type="entry name" value="EAL_dom"/>
</dbReference>
<dbReference type="PROSITE" id="PS51833">
    <property type="entry name" value="HDOD"/>
    <property type="match status" value="1"/>
</dbReference>
<accession>A0ABU6NSI3</accession>
<dbReference type="Gene3D" id="1.10.3210.10">
    <property type="entry name" value="Hypothetical protein af1432"/>
    <property type="match status" value="1"/>
</dbReference>
<dbReference type="PANTHER" id="PTHR33525">
    <property type="match status" value="1"/>
</dbReference>
<evidence type="ECO:0000313" key="4">
    <source>
        <dbReference type="Proteomes" id="UP001342826"/>
    </source>
</evidence>
<evidence type="ECO:0000313" key="3">
    <source>
        <dbReference type="EMBL" id="MED4399880.1"/>
    </source>
</evidence>
<dbReference type="SMART" id="SM00052">
    <property type="entry name" value="EAL"/>
    <property type="match status" value="1"/>
</dbReference>
<feature type="domain" description="HDOD" evidence="2">
    <location>
        <begin position="201"/>
        <end position="391"/>
    </location>
</feature>
<comment type="caution">
    <text evidence="3">The sequence shown here is derived from an EMBL/GenBank/DDBJ whole genome shotgun (WGS) entry which is preliminary data.</text>
</comment>
<dbReference type="RefSeq" id="WP_328014595.1">
    <property type="nucleotide sequence ID" value="NZ_JARTFS010000001.1"/>
</dbReference>
<keyword evidence="4" id="KW-1185">Reference proteome</keyword>
<dbReference type="Gene3D" id="3.20.20.450">
    <property type="entry name" value="EAL domain"/>
    <property type="match status" value="1"/>
</dbReference>
<reference evidence="3 4" key="1">
    <citation type="submission" date="2023-03" db="EMBL/GenBank/DDBJ databases">
        <title>Bacillus Genome Sequencing.</title>
        <authorList>
            <person name="Dunlap C."/>
        </authorList>
    </citation>
    <scope>NUCLEOTIDE SEQUENCE [LARGE SCALE GENOMIC DNA]</scope>
    <source>
        <strain evidence="3 4">NRS-1717</strain>
    </source>
</reference>
<gene>
    <name evidence="3" type="ORF">P9271_00705</name>
</gene>
<name>A0ABU6NSI3_9BACI</name>
<dbReference type="Pfam" id="PF08668">
    <property type="entry name" value="HDOD"/>
    <property type="match status" value="1"/>
</dbReference>
<dbReference type="PANTHER" id="PTHR33525:SF4">
    <property type="entry name" value="CYCLIC DI-GMP PHOSPHODIESTERASE CDGJ"/>
    <property type="match status" value="1"/>
</dbReference>
<dbReference type="Pfam" id="PF00563">
    <property type="entry name" value="EAL"/>
    <property type="match status" value="1"/>
</dbReference>
<protein>
    <submittedName>
        <fullName evidence="3">EAL domain-containing protein</fullName>
    </submittedName>
</protein>
<sequence length="409" mass="47774">MEVFVARQPIFTKEKGIFAYELLYRNGRENQFPPINGDEATASVIINGFLNIGIDELSNGKPCFINFTENLLHLRLPAYFQQNKIIIEILESIELNKEMLDICKELKHMGYQIALDDFLLNEENPYSYLFMEQADIIKVDFRETTEESRCITEKAAIELNIKLLAEKIETKEEFELAVKNGYTYFQGYFFSKPDILSTYDVPKYFHNYYEIIEHLSNIEPDVDYITKLIEQDLSLSYKLLKLINSPAFRPENKINSIRHAVVLLGFTEIKKWIYILLVRGMPGAKNEWYEEIMNISLIRAKMCEYIAIHKNQQNKASSYFMTGMFSLMDTLLGATMEEILSSLPLQEDICDALKGRSNIMRDILDLTISIEQGEWERMIFYSKKLDIKDEVILELYNRSINWSSDLTKV</sequence>
<dbReference type="InterPro" id="IPR014408">
    <property type="entry name" value="dGMP_Pdiesterase_EAL/HD-GYP"/>
</dbReference>
<dbReference type="InterPro" id="IPR035919">
    <property type="entry name" value="EAL_sf"/>
</dbReference>
<dbReference type="EMBL" id="JARTFS010000001">
    <property type="protein sequence ID" value="MED4399880.1"/>
    <property type="molecule type" value="Genomic_DNA"/>
</dbReference>
<dbReference type="PIRSF" id="PIRSF003180">
    <property type="entry name" value="DiGMPpdiest_YuxH"/>
    <property type="match status" value="1"/>
</dbReference>
<dbReference type="InterPro" id="IPR013976">
    <property type="entry name" value="HDOD"/>
</dbReference>
<evidence type="ECO:0000259" key="1">
    <source>
        <dbReference type="PROSITE" id="PS50883"/>
    </source>
</evidence>
<dbReference type="SUPFAM" id="SSF141868">
    <property type="entry name" value="EAL domain-like"/>
    <property type="match status" value="1"/>
</dbReference>
<dbReference type="PROSITE" id="PS50883">
    <property type="entry name" value="EAL"/>
    <property type="match status" value="1"/>
</dbReference>
<dbReference type="InterPro" id="IPR052340">
    <property type="entry name" value="RNase_Y/CdgJ"/>
</dbReference>
<evidence type="ECO:0000259" key="2">
    <source>
        <dbReference type="PROSITE" id="PS51833"/>
    </source>
</evidence>
<feature type="domain" description="EAL" evidence="1">
    <location>
        <begin position="1"/>
        <end position="207"/>
    </location>
</feature>
<dbReference type="SUPFAM" id="SSF109604">
    <property type="entry name" value="HD-domain/PDEase-like"/>
    <property type="match status" value="1"/>
</dbReference>
<dbReference type="Proteomes" id="UP001342826">
    <property type="component" value="Unassembled WGS sequence"/>
</dbReference>